<gene>
    <name evidence="1" type="ORF">LCGC14_2381660</name>
</gene>
<evidence type="ECO:0000313" key="1">
    <source>
        <dbReference type="EMBL" id="KKL27786.1"/>
    </source>
</evidence>
<organism evidence="1">
    <name type="scientific">marine sediment metagenome</name>
    <dbReference type="NCBI Taxonomy" id="412755"/>
    <lineage>
        <taxon>unclassified sequences</taxon>
        <taxon>metagenomes</taxon>
        <taxon>ecological metagenomes</taxon>
    </lineage>
</organism>
<protein>
    <submittedName>
        <fullName evidence="1">Uncharacterized protein</fullName>
    </submittedName>
</protein>
<proteinExistence type="predicted"/>
<reference evidence="1" key="1">
    <citation type="journal article" date="2015" name="Nature">
        <title>Complex archaea that bridge the gap between prokaryotes and eukaryotes.</title>
        <authorList>
            <person name="Spang A."/>
            <person name="Saw J.H."/>
            <person name="Jorgensen S.L."/>
            <person name="Zaremba-Niedzwiedzka K."/>
            <person name="Martijn J."/>
            <person name="Lind A.E."/>
            <person name="van Eijk R."/>
            <person name="Schleper C."/>
            <person name="Guy L."/>
            <person name="Ettema T.J."/>
        </authorList>
    </citation>
    <scope>NUCLEOTIDE SEQUENCE</scope>
</reference>
<name>A0A0F9ED71_9ZZZZ</name>
<dbReference type="EMBL" id="LAZR01035337">
    <property type="protein sequence ID" value="KKL27786.1"/>
    <property type="molecule type" value="Genomic_DNA"/>
</dbReference>
<accession>A0A0F9ED71</accession>
<sequence length="93" mass="11031">MPFKSEAQRRACWARYHKDKKAGRKPKWDCEEWEAATRKAHMTGLKVVQHAQQDLLTFNICELRVMARHQGIPEPHNNHDLSWILAIHNYLDK</sequence>
<dbReference type="AlphaFoldDB" id="A0A0F9ED71"/>
<comment type="caution">
    <text evidence="1">The sequence shown here is derived from an EMBL/GenBank/DDBJ whole genome shotgun (WGS) entry which is preliminary data.</text>
</comment>